<dbReference type="EMBL" id="CM056743">
    <property type="protein sequence ID" value="KAJ8672269.1"/>
    <property type="molecule type" value="Genomic_DNA"/>
</dbReference>
<gene>
    <name evidence="1" type="ORF">QAD02_003528</name>
</gene>
<organism evidence="1 2">
    <name type="scientific">Eretmocerus hayati</name>
    <dbReference type="NCBI Taxonomy" id="131215"/>
    <lineage>
        <taxon>Eukaryota</taxon>
        <taxon>Metazoa</taxon>
        <taxon>Ecdysozoa</taxon>
        <taxon>Arthropoda</taxon>
        <taxon>Hexapoda</taxon>
        <taxon>Insecta</taxon>
        <taxon>Pterygota</taxon>
        <taxon>Neoptera</taxon>
        <taxon>Endopterygota</taxon>
        <taxon>Hymenoptera</taxon>
        <taxon>Apocrita</taxon>
        <taxon>Proctotrupomorpha</taxon>
        <taxon>Chalcidoidea</taxon>
        <taxon>Aphelinidae</taxon>
        <taxon>Aphelininae</taxon>
        <taxon>Eretmocerus</taxon>
    </lineage>
</organism>
<dbReference type="Proteomes" id="UP001239111">
    <property type="component" value="Chromosome 3"/>
</dbReference>
<accession>A0ACC2NMH2</accession>
<evidence type="ECO:0000313" key="1">
    <source>
        <dbReference type="EMBL" id="KAJ8672269.1"/>
    </source>
</evidence>
<protein>
    <submittedName>
        <fullName evidence="1">Uncharacterized protein</fullName>
    </submittedName>
</protein>
<proteinExistence type="predicted"/>
<reference evidence="1" key="1">
    <citation type="submission" date="2023-04" db="EMBL/GenBank/DDBJ databases">
        <title>A chromosome-level genome assembly of the parasitoid wasp Eretmocerus hayati.</title>
        <authorList>
            <person name="Zhong Y."/>
            <person name="Liu S."/>
            <person name="Liu Y."/>
        </authorList>
    </citation>
    <scope>NUCLEOTIDE SEQUENCE</scope>
    <source>
        <strain evidence="1">ZJU_SS_LIU_2023</strain>
    </source>
</reference>
<comment type="caution">
    <text evidence="1">The sequence shown here is derived from an EMBL/GenBank/DDBJ whole genome shotgun (WGS) entry which is preliminary data.</text>
</comment>
<sequence length="158" mass="18123">MNENYFQIQLWLGNDTIKATDFGWFESVPSGHVRCLKPVYVEDNILIPPKLKEQMSCGYKKGCSNKKCSCVRVGMPCTDLCEACHGTNCENINDFPVEVPTDEPNIDEDAGEILNDFRVRDQSTQIKVETEDRTSLTEYRQRDESTSTQDSYYYVEPL</sequence>
<keyword evidence="2" id="KW-1185">Reference proteome</keyword>
<evidence type="ECO:0000313" key="2">
    <source>
        <dbReference type="Proteomes" id="UP001239111"/>
    </source>
</evidence>
<name>A0ACC2NMH2_9HYME</name>